<evidence type="ECO:0000313" key="2">
    <source>
        <dbReference type="EMBL" id="QDH13590.1"/>
    </source>
</evidence>
<evidence type="ECO:0000313" key="3">
    <source>
        <dbReference type="Proteomes" id="UP000318709"/>
    </source>
</evidence>
<dbReference type="RefSeq" id="WP_141443298.1">
    <property type="nucleotide sequence ID" value="NZ_CP038231.1"/>
</dbReference>
<keyword evidence="3" id="KW-1185">Reference proteome</keyword>
<feature type="compositionally biased region" description="Low complexity" evidence="1">
    <location>
        <begin position="135"/>
        <end position="147"/>
    </location>
</feature>
<evidence type="ECO:0000256" key="1">
    <source>
        <dbReference type="SAM" id="MobiDB-lite"/>
    </source>
</evidence>
<dbReference type="KEGG" id="swf:E3E12_04595"/>
<name>A0A4Y6U9A2_9PROT</name>
<dbReference type="Proteomes" id="UP000318709">
    <property type="component" value="Chromosome"/>
</dbReference>
<feature type="region of interest" description="Disordered" evidence="1">
    <location>
        <begin position="1"/>
        <end position="38"/>
    </location>
</feature>
<accession>A0A4Y6U9A2</accession>
<feature type="compositionally biased region" description="Basic residues" evidence="1">
    <location>
        <begin position="1"/>
        <end position="15"/>
    </location>
</feature>
<proteinExistence type="predicted"/>
<protein>
    <submittedName>
        <fullName evidence="2">Uncharacterized protein</fullName>
    </submittedName>
</protein>
<sequence length="164" mass="17012">MTNHHHHGDHHKATHHEHEPAGAQGPAENHDKPEGHEGCGCENHGKPGCDGQGGCGDHDHGAPQSLTPEFLAQNIGRMVNEAGQGLDDQQKGIGAHFALMGFALAQSMGGAPREALEPFVHATRDILTHGSAEAAQKARAAQGAEQAPQKEGEGQCGEGCGCAH</sequence>
<gene>
    <name evidence="2" type="ORF">E3E12_04595</name>
</gene>
<dbReference type="EMBL" id="CP038231">
    <property type="protein sequence ID" value="QDH13590.1"/>
    <property type="molecule type" value="Genomic_DNA"/>
</dbReference>
<feature type="compositionally biased region" description="Gly residues" evidence="1">
    <location>
        <begin position="154"/>
        <end position="164"/>
    </location>
</feature>
<feature type="region of interest" description="Disordered" evidence="1">
    <location>
        <begin position="135"/>
        <end position="164"/>
    </location>
</feature>
<dbReference type="AlphaFoldDB" id="A0A4Y6U9A2"/>
<reference evidence="2 3" key="1">
    <citation type="submission" date="2019-03" db="EMBL/GenBank/DDBJ databases">
        <title>The complete genome sequence of Swingsia_sp. F3b2 LMG30590(T).</title>
        <authorList>
            <person name="Chua K.-O."/>
            <person name="Chan K.-G."/>
            <person name="See-Too W.-S."/>
        </authorList>
    </citation>
    <scope>NUCLEOTIDE SEQUENCE [LARGE SCALE GENOMIC DNA]</scope>
    <source>
        <strain evidence="2 3">F3b2</strain>
    </source>
</reference>
<feature type="compositionally biased region" description="Basic and acidic residues" evidence="1">
    <location>
        <begin position="28"/>
        <end position="38"/>
    </location>
</feature>
<organism evidence="2 3">
    <name type="scientific">Formicincola oecophyllae</name>
    <dbReference type="NCBI Taxonomy" id="2558361"/>
    <lineage>
        <taxon>Bacteria</taxon>
        <taxon>Pseudomonadati</taxon>
        <taxon>Pseudomonadota</taxon>
        <taxon>Alphaproteobacteria</taxon>
        <taxon>Acetobacterales</taxon>
        <taxon>Acetobacteraceae</taxon>
        <taxon>Formicincola</taxon>
    </lineage>
</organism>